<reference evidence="1" key="1">
    <citation type="submission" date="2018-05" db="EMBL/GenBank/DDBJ databases">
        <authorList>
            <person name="Lanie J.A."/>
            <person name="Ng W.-L."/>
            <person name="Kazmierczak K.M."/>
            <person name="Andrzejewski T.M."/>
            <person name="Davidsen T.M."/>
            <person name="Wayne K.J."/>
            <person name="Tettelin H."/>
            <person name="Glass J.I."/>
            <person name="Rusch D."/>
            <person name="Podicherti R."/>
            <person name="Tsui H.-C.T."/>
            <person name="Winkler M.E."/>
        </authorList>
    </citation>
    <scope>NUCLEOTIDE SEQUENCE</scope>
</reference>
<protein>
    <submittedName>
        <fullName evidence="1">Uncharacterized protein</fullName>
    </submittedName>
</protein>
<dbReference type="EMBL" id="UINC01099733">
    <property type="protein sequence ID" value="SVC59226.1"/>
    <property type="molecule type" value="Genomic_DNA"/>
</dbReference>
<evidence type="ECO:0000313" key="1">
    <source>
        <dbReference type="EMBL" id="SVC59226.1"/>
    </source>
</evidence>
<sequence length="271" mass="30613">MRPLELFEGGLKSKKTKDLDPTLAKAAIVEYLKVLKSFNVFLDYEGHKPVTPIKPVGSTTHLEKDYDEKVGTLYGDIDYQVQFPLEHFGNYGDERLAATAQKKLYENLLKEFLKTHPPDNVDVPETLNGSPLMIIMKLPTGEHVQIDTIITFPQTTNWMKVRYGPERGVKGYMMGNLYKAFGDYFTLVIGTEGVVGRKHQGRVVSSSRRKDVDHFRITKDPRTLFKDVAQWAAHHSEKQYTEHPELTDNGGLDSESAIVKMSQGIRGVALT</sequence>
<proteinExistence type="predicted"/>
<dbReference type="AlphaFoldDB" id="A0A382NDT9"/>
<name>A0A382NDT9_9ZZZZ</name>
<gene>
    <name evidence="1" type="ORF">METZ01_LOCUS312080</name>
</gene>
<feature type="non-terminal residue" evidence="1">
    <location>
        <position position="271"/>
    </location>
</feature>
<accession>A0A382NDT9</accession>
<organism evidence="1">
    <name type="scientific">marine metagenome</name>
    <dbReference type="NCBI Taxonomy" id="408172"/>
    <lineage>
        <taxon>unclassified sequences</taxon>
        <taxon>metagenomes</taxon>
        <taxon>ecological metagenomes</taxon>
    </lineage>
</organism>